<keyword evidence="6" id="KW-1185">Reference proteome</keyword>
<keyword evidence="2" id="KW-0378">Hydrolase</keyword>
<comment type="caution">
    <text evidence="5">The sequence shown here is derived from an EMBL/GenBank/DDBJ whole genome shotgun (WGS) entry which is preliminary data.</text>
</comment>
<name>A0A158AZI0_9BURK</name>
<evidence type="ECO:0000256" key="3">
    <source>
        <dbReference type="ARBA" id="ARBA00022840"/>
    </source>
</evidence>
<reference evidence="5" key="1">
    <citation type="submission" date="2016-01" db="EMBL/GenBank/DDBJ databases">
        <authorList>
            <person name="Peeters C."/>
        </authorList>
    </citation>
    <scope>NUCLEOTIDE SEQUENCE [LARGE SCALE GENOMIC DNA]</scope>
    <source>
        <strain evidence="5">LMG 29325</strain>
    </source>
</reference>
<dbReference type="InterPro" id="IPR003778">
    <property type="entry name" value="CT_A_B"/>
</dbReference>
<dbReference type="NCBIfam" id="TIGR00724">
    <property type="entry name" value="urea_amlyse_rel"/>
    <property type="match status" value="1"/>
</dbReference>
<evidence type="ECO:0000313" key="5">
    <source>
        <dbReference type="EMBL" id="SAK63222.1"/>
    </source>
</evidence>
<evidence type="ECO:0000256" key="1">
    <source>
        <dbReference type="ARBA" id="ARBA00022741"/>
    </source>
</evidence>
<keyword evidence="1" id="KW-0547">Nucleotide-binding</keyword>
<proteinExistence type="predicted"/>
<dbReference type="GO" id="GO:0005524">
    <property type="term" value="F:ATP binding"/>
    <property type="evidence" value="ECO:0007669"/>
    <property type="project" value="UniProtKB-KW"/>
</dbReference>
<dbReference type="GO" id="GO:0016787">
    <property type="term" value="F:hydrolase activity"/>
    <property type="evidence" value="ECO:0007669"/>
    <property type="project" value="UniProtKB-KW"/>
</dbReference>
<sequence length="332" mass="35814">MIEILNAAPLATVQDLGRHGYRSIGVGTSGAMDDLALRVCNILLGNEESAAAIEITLAPFKVVFREDVTFALTGACCEAMLDNVAVPPWWAMQAKAGQTLNVSRMLRGVRGYLSVYGGIEAPRVMGSASTDLKGAFGGSHDGRFLRRGDTLDGNGAVHRAGALPAGGFGVESAFEALMSIEEMQSGVTKVRVVPAAECVRLSDISEKVFWNEPWTVTPDSNRLGYRLAGEKLQLKETVELLSHGILPGVVQLPQGGQPIIQMRDANTTGGYPKVGVVARADLWKLAQCPIGSQIRFRKVTREQAVEGLVDVESYIARCKKAVRFQRARWEGM</sequence>
<feature type="domain" description="Carboxyltransferase" evidence="4">
    <location>
        <begin position="23"/>
        <end position="314"/>
    </location>
</feature>
<dbReference type="Gene3D" id="2.40.100.10">
    <property type="entry name" value="Cyclophilin-like"/>
    <property type="match status" value="1"/>
</dbReference>
<keyword evidence="3" id="KW-0067">ATP-binding</keyword>
<dbReference type="OrthoDB" id="9768696at2"/>
<dbReference type="InterPro" id="IPR052708">
    <property type="entry name" value="PxpC"/>
</dbReference>
<evidence type="ECO:0000256" key="2">
    <source>
        <dbReference type="ARBA" id="ARBA00022801"/>
    </source>
</evidence>
<dbReference type="SUPFAM" id="SSF50891">
    <property type="entry name" value="Cyclophilin-like"/>
    <property type="match status" value="1"/>
</dbReference>
<dbReference type="EMBL" id="FCOJ02000021">
    <property type="protein sequence ID" value="SAK63222.1"/>
    <property type="molecule type" value="Genomic_DNA"/>
</dbReference>
<dbReference type="Proteomes" id="UP000054596">
    <property type="component" value="Unassembled WGS sequence"/>
</dbReference>
<dbReference type="GO" id="GO:0016829">
    <property type="term" value="F:lyase activity"/>
    <property type="evidence" value="ECO:0007669"/>
    <property type="project" value="UniProtKB-KW"/>
</dbReference>
<dbReference type="Pfam" id="PF02626">
    <property type="entry name" value="CT_A_B"/>
    <property type="match status" value="1"/>
</dbReference>
<protein>
    <submittedName>
        <fullName evidence="5">Urea amidolyase-like protein</fullName>
    </submittedName>
</protein>
<dbReference type="PANTHER" id="PTHR43309">
    <property type="entry name" value="5-OXOPROLINASE SUBUNIT C"/>
    <property type="match status" value="1"/>
</dbReference>
<dbReference type="PANTHER" id="PTHR43309:SF3">
    <property type="entry name" value="5-OXOPROLINASE SUBUNIT C"/>
    <property type="match status" value="1"/>
</dbReference>
<dbReference type="SMART" id="SM00797">
    <property type="entry name" value="AHS2"/>
    <property type="match status" value="1"/>
</dbReference>
<dbReference type="STRING" id="1777143.AWB82_03282"/>
<dbReference type="AlphaFoldDB" id="A0A158AZI0"/>
<dbReference type="RefSeq" id="WP_086968917.1">
    <property type="nucleotide sequence ID" value="NZ_FCOJ02000021.1"/>
</dbReference>
<evidence type="ECO:0000259" key="4">
    <source>
        <dbReference type="SMART" id="SM00797"/>
    </source>
</evidence>
<organism evidence="5 6">
    <name type="scientific">Caballeronia glebae</name>
    <dbReference type="NCBI Taxonomy" id="1777143"/>
    <lineage>
        <taxon>Bacteria</taxon>
        <taxon>Pseudomonadati</taxon>
        <taxon>Pseudomonadota</taxon>
        <taxon>Betaproteobacteria</taxon>
        <taxon>Burkholderiales</taxon>
        <taxon>Burkholderiaceae</taxon>
        <taxon>Caballeronia</taxon>
    </lineage>
</organism>
<gene>
    <name evidence="5" type="ORF">AWB82_03282</name>
</gene>
<evidence type="ECO:0000313" key="6">
    <source>
        <dbReference type="Proteomes" id="UP000054596"/>
    </source>
</evidence>
<accession>A0A158AZI0</accession>
<dbReference type="InterPro" id="IPR029000">
    <property type="entry name" value="Cyclophilin-like_dom_sf"/>
</dbReference>